<sequence length="590" mass="70079">MIINQLFKIAVKSNSLNQWNKLGASLLFRVPSMKFSDQNNRVKEELQGDSPFEISSSRQMMIADKKITKGESLPKVRYNDSRSRNKSSSSKNKSYTEQSESQIQPASNRNYVKKQQFEEKKLPKKLSNEQVQDLLPEVNSVRNYYQVLDEFSEQNFIDVFMNEKIINDPKYVLALNNMWTYSRKFRIMNTYQTPQFQQITKLISENLDNLQGPEGISGFSFNLYKVNYQEVDPYIKIEKYVLERLEQFSLKALAQIAYSFSKISRSQTEYDFSHFYGKMQIVLALKLRDAIVNPELDVKQLQKDYTQILTGFSKSQNISKEFLYVLEQFIINHISYFEPREKSSTLYTFAANDYFSKPLLETCRDDFIKNFESFNIQEMSHILVSLDKFDMLDEEVMKIVKQQFFLKKTQINLLDLADICMVFFKREYVDEEFYNIVRETYRALRSNTDLNILSKLLTNASTLLNKELMPHRFFKTLMQSLQIISDTKDLKGRLVDQLKKDAAKILHPQFKQQYIDTLNNMKQLNYKEMKEEIKQKTKDKKYERTKKHFQIERKNQERDERAKGNKDQKLKLKKHDHHEKNSKSQEQFPE</sequence>
<dbReference type="RefSeq" id="XP_001026907.1">
    <property type="nucleotide sequence ID" value="XM_001026907.1"/>
</dbReference>
<feature type="compositionally biased region" description="Polar residues" evidence="1">
    <location>
        <begin position="95"/>
        <end position="110"/>
    </location>
</feature>
<organism evidence="2 3">
    <name type="scientific">Tetrahymena thermophila (strain SB210)</name>
    <dbReference type="NCBI Taxonomy" id="312017"/>
    <lineage>
        <taxon>Eukaryota</taxon>
        <taxon>Sar</taxon>
        <taxon>Alveolata</taxon>
        <taxon>Ciliophora</taxon>
        <taxon>Intramacronucleata</taxon>
        <taxon>Oligohymenophorea</taxon>
        <taxon>Hymenostomatida</taxon>
        <taxon>Tetrahymenina</taxon>
        <taxon>Tetrahymenidae</taxon>
        <taxon>Tetrahymena</taxon>
    </lineage>
</organism>
<protein>
    <submittedName>
        <fullName evidence="2">Uncharacterized protein</fullName>
    </submittedName>
</protein>
<dbReference type="GeneID" id="7832892"/>
<evidence type="ECO:0000256" key="1">
    <source>
        <dbReference type="SAM" id="MobiDB-lite"/>
    </source>
</evidence>
<dbReference type="eggNOG" id="ENOG502SZ32">
    <property type="taxonomic scope" value="Eukaryota"/>
</dbReference>
<gene>
    <name evidence="2" type="ORF">TTHERM_00941470</name>
</gene>
<evidence type="ECO:0000313" key="3">
    <source>
        <dbReference type="Proteomes" id="UP000009168"/>
    </source>
</evidence>
<reference evidence="3" key="1">
    <citation type="journal article" date="2006" name="PLoS Biol.">
        <title>Macronuclear genome sequence of the ciliate Tetrahymena thermophila, a model eukaryote.</title>
        <authorList>
            <person name="Eisen J.A."/>
            <person name="Coyne R.S."/>
            <person name="Wu M."/>
            <person name="Wu D."/>
            <person name="Thiagarajan M."/>
            <person name="Wortman J.R."/>
            <person name="Badger J.H."/>
            <person name="Ren Q."/>
            <person name="Amedeo P."/>
            <person name="Jones K.M."/>
            <person name="Tallon L.J."/>
            <person name="Delcher A.L."/>
            <person name="Salzberg S.L."/>
            <person name="Silva J.C."/>
            <person name="Haas B.J."/>
            <person name="Majoros W.H."/>
            <person name="Farzad M."/>
            <person name="Carlton J.M."/>
            <person name="Smith R.K. Jr."/>
            <person name="Garg J."/>
            <person name="Pearlman R.E."/>
            <person name="Karrer K.M."/>
            <person name="Sun L."/>
            <person name="Manning G."/>
            <person name="Elde N.C."/>
            <person name="Turkewitz A.P."/>
            <person name="Asai D.J."/>
            <person name="Wilkes D.E."/>
            <person name="Wang Y."/>
            <person name="Cai H."/>
            <person name="Collins K."/>
            <person name="Stewart B.A."/>
            <person name="Lee S.R."/>
            <person name="Wilamowska K."/>
            <person name="Weinberg Z."/>
            <person name="Ruzzo W.L."/>
            <person name="Wloga D."/>
            <person name="Gaertig J."/>
            <person name="Frankel J."/>
            <person name="Tsao C.-C."/>
            <person name="Gorovsky M.A."/>
            <person name="Keeling P.J."/>
            <person name="Waller R.F."/>
            <person name="Patron N.J."/>
            <person name="Cherry J.M."/>
            <person name="Stover N.A."/>
            <person name="Krieger C.J."/>
            <person name="del Toro C."/>
            <person name="Ryder H.F."/>
            <person name="Williamson S.C."/>
            <person name="Barbeau R.A."/>
            <person name="Hamilton E.P."/>
            <person name="Orias E."/>
        </authorList>
    </citation>
    <scope>NUCLEOTIDE SEQUENCE [LARGE SCALE GENOMIC DNA]</scope>
    <source>
        <strain evidence="3">SB210</strain>
    </source>
</reference>
<dbReference type="OrthoDB" id="10680512at2759"/>
<dbReference type="KEGG" id="tet:TTHERM_00941470"/>
<dbReference type="OMA" id="CMELYCE"/>
<name>Q24FU8_TETTS</name>
<dbReference type="Proteomes" id="UP000009168">
    <property type="component" value="Unassembled WGS sequence"/>
</dbReference>
<accession>Q24FU8</accession>
<feature type="compositionally biased region" description="Basic and acidic residues" evidence="1">
    <location>
        <begin position="549"/>
        <end position="570"/>
    </location>
</feature>
<feature type="region of interest" description="Disordered" evidence="1">
    <location>
        <begin position="536"/>
        <end position="590"/>
    </location>
</feature>
<dbReference type="HOGENOM" id="CLU_462731_0_0_1"/>
<feature type="compositionally biased region" description="Basic and acidic residues" evidence="1">
    <location>
        <begin position="73"/>
        <end position="83"/>
    </location>
</feature>
<dbReference type="AlphaFoldDB" id="Q24FU8"/>
<keyword evidence="3" id="KW-1185">Reference proteome</keyword>
<evidence type="ECO:0000313" key="2">
    <source>
        <dbReference type="EMBL" id="EAS06662.1"/>
    </source>
</evidence>
<dbReference type="InParanoid" id="Q24FU8"/>
<feature type="region of interest" description="Disordered" evidence="1">
    <location>
        <begin position="73"/>
        <end position="110"/>
    </location>
</feature>
<proteinExistence type="predicted"/>
<dbReference type="EMBL" id="GG662264">
    <property type="protein sequence ID" value="EAS06662.1"/>
    <property type="molecule type" value="Genomic_DNA"/>
</dbReference>